<sequence>MTKNPHSPAKSPLVYNNNLTPDCQGQEREEMFVSSRQVMRTEEKLPWTPSSPASSTGSREGFYSFVEETPLAESDKTLAWMTSPEREEKLTTLKKENSFELRAYQEERKPTKLFVSENGESKYKVKDAGPSPEKEELDYDRIEIIRNQAPKSKLSPGRKWSSLDVLDLSETPEHGQEFSLHYSPLSLRQHTPYKVEPGTVNTEQINFNAARQQFLMLEKSNQTSLPQRPKKAISLSTVFQDWTLTKDWPPKDVRVYREQPDRSLSAKSFSVKQAGLEIKRDSVLTSSIDELDSGLEELSGEFGTGYISDDSASSEMFSPTKEPWTPKAETPIEREIRISQEREESLRRERGISRSNLDEMVEIKTKPLLLKDEPFSFSLPRKNKTKSRESLIMQREAERKTSSVEESCPDNQRPQEEKSSKKGHQTPFIQEDNQVSVNTSDHEVTRPNTEAHKSVSFSLEGEEALTKDSFSKAWGQPPNWETPQGRHSVEISGVSGTSWTGPKAFSRLADLRDDPPPLPSKTEPKSQLTLWPASTEVNDFWSKALQMDLTEPFNISPRKRRTLEMIAQEIEEDLKREEELRSTRGSNQLPPSAEMGIDTVDHSPANGTLEPGEADLHPPTPPCDSPHPSGIAPIFPPPRTSQGAVSPAVKTSPHPTPATQSSKPKGLTDTLLEVFEERRIKMKRDENTYAGIEPSDEVNTEVLESTRVTRHKSSRALMWEAGLFANRAAD</sequence>
<dbReference type="CTD" id="126353"/>
<dbReference type="GeneTree" id="ENSGT00940000154739"/>
<organism evidence="2 3">
    <name type="scientific">Erpetoichthys calabaricus</name>
    <name type="common">Rope fish</name>
    <name type="synonym">Calamoichthys calabaricus</name>
    <dbReference type="NCBI Taxonomy" id="27687"/>
    <lineage>
        <taxon>Eukaryota</taxon>
        <taxon>Metazoa</taxon>
        <taxon>Chordata</taxon>
        <taxon>Craniata</taxon>
        <taxon>Vertebrata</taxon>
        <taxon>Euteleostomi</taxon>
        <taxon>Actinopterygii</taxon>
        <taxon>Polypteriformes</taxon>
        <taxon>Polypteridae</taxon>
        <taxon>Erpetoichthys</taxon>
    </lineage>
</organism>
<dbReference type="OrthoDB" id="9449914at2759"/>
<evidence type="ECO:0000313" key="2">
    <source>
        <dbReference type="Ensembl" id="ENSECRP00000033791.1"/>
    </source>
</evidence>
<reference evidence="2" key="3">
    <citation type="submission" date="2025-09" db="UniProtKB">
        <authorList>
            <consortium name="Ensembl"/>
        </authorList>
    </citation>
    <scope>IDENTIFICATION</scope>
</reference>
<proteinExistence type="predicted"/>
<feature type="compositionally biased region" description="Polar residues" evidence="1">
    <location>
        <begin position="14"/>
        <end position="23"/>
    </location>
</feature>
<evidence type="ECO:0000256" key="1">
    <source>
        <dbReference type="SAM" id="MobiDB-lite"/>
    </source>
</evidence>
<feature type="region of interest" description="Disordered" evidence="1">
    <location>
        <begin position="507"/>
        <end position="527"/>
    </location>
</feature>
<dbReference type="PANTHER" id="PTHR18839">
    <property type="entry name" value="MITOTIC INTERACTOR AND SUBSTRATE OF PLK1 MISP FAMILY MEMBER"/>
    <property type="match status" value="1"/>
</dbReference>
<feature type="compositionally biased region" description="Polar residues" evidence="1">
    <location>
        <begin position="427"/>
        <end position="439"/>
    </location>
</feature>
<keyword evidence="3" id="KW-1185">Reference proteome</keyword>
<dbReference type="GeneID" id="114662911"/>
<dbReference type="PANTHER" id="PTHR18839:SF0">
    <property type="entry name" value="MITOTIC INTERACTOR AND SUBSTRATE OF PLK1 ISOFORM X1-RELATED"/>
    <property type="match status" value="1"/>
</dbReference>
<feature type="region of interest" description="Disordered" evidence="1">
    <location>
        <begin position="1"/>
        <end position="62"/>
    </location>
</feature>
<feature type="compositionally biased region" description="Basic and acidic residues" evidence="1">
    <location>
        <begin position="440"/>
        <end position="453"/>
    </location>
</feature>
<name>A0A8C4TQ90_ERPCA</name>
<protein>
    <recommendedName>
        <fullName evidence="4">A-kinase anchor protein 2 C-terminal domain-containing protein</fullName>
    </recommendedName>
</protein>
<evidence type="ECO:0000313" key="3">
    <source>
        <dbReference type="Proteomes" id="UP000694620"/>
    </source>
</evidence>
<dbReference type="AlphaFoldDB" id="A0A8C4TQ90"/>
<dbReference type="InterPro" id="IPR042779">
    <property type="entry name" value="MISP/MISP3-like"/>
</dbReference>
<dbReference type="Ensembl" id="ENSECRT00000034524.1">
    <property type="protein sequence ID" value="ENSECRP00000033791.1"/>
    <property type="gene ID" value="ENSECRG00000022863.1"/>
</dbReference>
<evidence type="ECO:0008006" key="4">
    <source>
        <dbReference type="Google" id="ProtNLM"/>
    </source>
</evidence>
<gene>
    <name evidence="2" type="primary">misp</name>
</gene>
<reference evidence="2" key="2">
    <citation type="submission" date="2025-08" db="UniProtKB">
        <authorList>
            <consortium name="Ensembl"/>
        </authorList>
    </citation>
    <scope>IDENTIFICATION</scope>
</reference>
<feature type="region of interest" description="Disordered" evidence="1">
    <location>
        <begin position="574"/>
        <end position="668"/>
    </location>
</feature>
<reference evidence="2" key="1">
    <citation type="submission" date="2021-06" db="EMBL/GenBank/DDBJ databases">
        <authorList>
            <consortium name="Wellcome Sanger Institute Data Sharing"/>
        </authorList>
    </citation>
    <scope>NUCLEOTIDE SEQUENCE [LARGE SCALE GENOMIC DNA]</scope>
</reference>
<accession>A0A8C4TQ90</accession>
<feature type="region of interest" description="Disordered" evidence="1">
    <location>
        <begin position="378"/>
        <end position="457"/>
    </location>
</feature>
<dbReference type="RefSeq" id="XP_028672481.1">
    <property type="nucleotide sequence ID" value="XM_028816648.2"/>
</dbReference>
<feature type="compositionally biased region" description="Polar residues" evidence="1">
    <location>
        <begin position="48"/>
        <end position="58"/>
    </location>
</feature>
<dbReference type="Proteomes" id="UP000694620">
    <property type="component" value="Chromosome 12"/>
</dbReference>